<protein>
    <recommendedName>
        <fullName evidence="4">ZIP family metal transporter</fullName>
    </recommendedName>
</protein>
<keyword evidence="1" id="KW-0812">Transmembrane</keyword>
<gene>
    <name evidence="2" type="ORF">AFCDBAGC_2352</name>
</gene>
<comment type="caution">
    <text evidence="2">The sequence shown here is derived from an EMBL/GenBank/DDBJ whole genome shotgun (WGS) entry which is preliminary data.</text>
</comment>
<evidence type="ECO:0000313" key="2">
    <source>
        <dbReference type="EMBL" id="GJD44485.1"/>
    </source>
</evidence>
<feature type="transmembrane region" description="Helical" evidence="1">
    <location>
        <begin position="27"/>
        <end position="52"/>
    </location>
</feature>
<evidence type="ECO:0008006" key="4">
    <source>
        <dbReference type="Google" id="ProtNLM"/>
    </source>
</evidence>
<proteinExistence type="predicted"/>
<reference evidence="2 3" key="1">
    <citation type="journal article" date="2021" name="Front. Microbiol.">
        <title>Comprehensive Comparative Genomics and Phenotyping of Methylobacterium Species.</title>
        <authorList>
            <person name="Alessa O."/>
            <person name="Ogura Y."/>
            <person name="Fujitani Y."/>
            <person name="Takami H."/>
            <person name="Hayashi T."/>
            <person name="Sahin N."/>
            <person name="Tani A."/>
        </authorList>
    </citation>
    <scope>NUCLEOTIDE SEQUENCE [LARGE SCALE GENOMIC DNA]</scope>
    <source>
        <strain evidence="2 3">DSM 23679</strain>
    </source>
</reference>
<name>A0ABQ4QI31_9HYPH</name>
<accession>A0ABQ4QI31</accession>
<dbReference type="Proteomes" id="UP001055117">
    <property type="component" value="Unassembled WGS sequence"/>
</dbReference>
<sequence>MIGLTSVVSLGAGIGLAAFAPRAGLRAHAFESCGGLLLVAGLALLGSGLPLFR</sequence>
<dbReference type="EMBL" id="BPQG01000034">
    <property type="protein sequence ID" value="GJD44485.1"/>
    <property type="molecule type" value="Genomic_DNA"/>
</dbReference>
<dbReference type="RefSeq" id="WP_187273592.1">
    <property type="nucleotide sequence ID" value="NZ_BPQG01000034.1"/>
</dbReference>
<keyword evidence="1" id="KW-1133">Transmembrane helix</keyword>
<keyword evidence="3" id="KW-1185">Reference proteome</keyword>
<keyword evidence="1" id="KW-0472">Membrane</keyword>
<evidence type="ECO:0000256" key="1">
    <source>
        <dbReference type="SAM" id="Phobius"/>
    </source>
</evidence>
<organism evidence="2 3">
    <name type="scientific">Methylobacterium cerastii</name>
    <dbReference type="NCBI Taxonomy" id="932741"/>
    <lineage>
        <taxon>Bacteria</taxon>
        <taxon>Pseudomonadati</taxon>
        <taxon>Pseudomonadota</taxon>
        <taxon>Alphaproteobacteria</taxon>
        <taxon>Hyphomicrobiales</taxon>
        <taxon>Methylobacteriaceae</taxon>
        <taxon>Methylobacterium</taxon>
    </lineage>
</organism>
<evidence type="ECO:0000313" key="3">
    <source>
        <dbReference type="Proteomes" id="UP001055117"/>
    </source>
</evidence>